<feature type="transmembrane region" description="Helical" evidence="2">
    <location>
        <begin position="281"/>
        <end position="299"/>
    </location>
</feature>
<dbReference type="Proteomes" id="UP000807306">
    <property type="component" value="Unassembled WGS sequence"/>
</dbReference>
<evidence type="ECO:0000313" key="3">
    <source>
        <dbReference type="EMBL" id="KAF9528375.1"/>
    </source>
</evidence>
<evidence type="ECO:0000256" key="2">
    <source>
        <dbReference type="SAM" id="Phobius"/>
    </source>
</evidence>
<keyword evidence="4" id="KW-1185">Reference proteome</keyword>
<organism evidence="3 4">
    <name type="scientific">Crepidotus variabilis</name>
    <dbReference type="NCBI Taxonomy" id="179855"/>
    <lineage>
        <taxon>Eukaryota</taxon>
        <taxon>Fungi</taxon>
        <taxon>Dikarya</taxon>
        <taxon>Basidiomycota</taxon>
        <taxon>Agaricomycotina</taxon>
        <taxon>Agaricomycetes</taxon>
        <taxon>Agaricomycetidae</taxon>
        <taxon>Agaricales</taxon>
        <taxon>Agaricineae</taxon>
        <taxon>Crepidotaceae</taxon>
        <taxon>Crepidotus</taxon>
    </lineage>
</organism>
<proteinExistence type="predicted"/>
<feature type="transmembrane region" description="Helical" evidence="2">
    <location>
        <begin position="250"/>
        <end position="269"/>
    </location>
</feature>
<evidence type="ECO:0000313" key="4">
    <source>
        <dbReference type="Proteomes" id="UP000807306"/>
    </source>
</evidence>
<dbReference type="OrthoDB" id="3038990at2759"/>
<feature type="transmembrane region" description="Helical" evidence="2">
    <location>
        <begin position="185"/>
        <end position="204"/>
    </location>
</feature>
<dbReference type="AlphaFoldDB" id="A0A9P6EG11"/>
<evidence type="ECO:0000256" key="1">
    <source>
        <dbReference type="SAM" id="MobiDB-lite"/>
    </source>
</evidence>
<protein>
    <submittedName>
        <fullName evidence="3">Uncharacterized protein</fullName>
    </submittedName>
</protein>
<feature type="transmembrane region" description="Helical" evidence="2">
    <location>
        <begin position="110"/>
        <end position="130"/>
    </location>
</feature>
<accession>A0A9P6EG11</accession>
<feature type="transmembrane region" description="Helical" evidence="2">
    <location>
        <begin position="79"/>
        <end position="98"/>
    </location>
</feature>
<name>A0A9P6EG11_9AGAR</name>
<reference evidence="3" key="1">
    <citation type="submission" date="2020-11" db="EMBL/GenBank/DDBJ databases">
        <authorList>
            <consortium name="DOE Joint Genome Institute"/>
            <person name="Ahrendt S."/>
            <person name="Riley R."/>
            <person name="Andreopoulos W."/>
            <person name="Labutti K."/>
            <person name="Pangilinan J."/>
            <person name="Ruiz-Duenas F.J."/>
            <person name="Barrasa J.M."/>
            <person name="Sanchez-Garcia M."/>
            <person name="Camarero S."/>
            <person name="Miyauchi S."/>
            <person name="Serrano A."/>
            <person name="Linde D."/>
            <person name="Babiker R."/>
            <person name="Drula E."/>
            <person name="Ayuso-Fernandez I."/>
            <person name="Pacheco R."/>
            <person name="Padilla G."/>
            <person name="Ferreira P."/>
            <person name="Barriuso J."/>
            <person name="Kellner H."/>
            <person name="Castanera R."/>
            <person name="Alfaro M."/>
            <person name="Ramirez L."/>
            <person name="Pisabarro A.G."/>
            <person name="Kuo A."/>
            <person name="Tritt A."/>
            <person name="Lipzen A."/>
            <person name="He G."/>
            <person name="Yan M."/>
            <person name="Ng V."/>
            <person name="Cullen D."/>
            <person name="Martin F."/>
            <person name="Rosso M.-N."/>
            <person name="Henrissat B."/>
            <person name="Hibbett D."/>
            <person name="Martinez A.T."/>
            <person name="Grigoriev I.V."/>
        </authorList>
    </citation>
    <scope>NUCLEOTIDE SEQUENCE</scope>
    <source>
        <strain evidence="3">CBS 506.95</strain>
    </source>
</reference>
<dbReference type="EMBL" id="MU157853">
    <property type="protein sequence ID" value="KAF9528375.1"/>
    <property type="molecule type" value="Genomic_DNA"/>
</dbReference>
<feature type="region of interest" description="Disordered" evidence="1">
    <location>
        <begin position="334"/>
        <end position="368"/>
    </location>
</feature>
<comment type="caution">
    <text evidence="3">The sequence shown here is derived from an EMBL/GenBank/DDBJ whole genome shotgun (WGS) entry which is preliminary data.</text>
</comment>
<sequence>MPSILSFQNATVQTSNGSTLTILNFDTPSAWLDPQTASYYELFRFLAVASLAIVLYDILQSLQDSYEIIFKKPHCFHKLVFVVSRLSCLACILVATLAHTLEISDCELMKYVGCALYTVAQAATGYLFYVRAMATPPRSKTIQIILLSTLMVLIGGSISAAFALRSVRIAPTRYCMTHVQHRGEYIVLGFVSQTIYDLLVCLFITKKLGPVRLPDSPIQKQSLRDTWFRSAKHYAQQCHHSQRFLQESQVYFLVALGLKIFASAWFYAFGGFNHSSGGLNIAFVFFDMVILNVLATNIYRKLILGKRGFTEPPLQTPHSPGSFVLNLMDPHSPINPDSKVDKDEPSTRPSRSPVKPGSCKNIEHTVTI</sequence>
<gene>
    <name evidence="3" type="ORF">CPB83DRAFT_854504</name>
</gene>
<feature type="transmembrane region" description="Helical" evidence="2">
    <location>
        <begin position="42"/>
        <end position="59"/>
    </location>
</feature>
<keyword evidence="2" id="KW-0472">Membrane</keyword>
<keyword evidence="2" id="KW-0812">Transmembrane</keyword>
<keyword evidence="2" id="KW-1133">Transmembrane helix</keyword>
<feature type="transmembrane region" description="Helical" evidence="2">
    <location>
        <begin position="142"/>
        <end position="165"/>
    </location>
</feature>